<dbReference type="PANTHER" id="PTHR30075">
    <property type="entry name" value="GLYCYL-TRNA SYNTHETASE"/>
    <property type="match status" value="1"/>
</dbReference>
<proteinExistence type="inferred from homology"/>
<reference evidence="14" key="1">
    <citation type="submission" date="2016-09" db="EMBL/GenBank/DDBJ databases">
        <authorList>
            <person name="Varghese N."/>
            <person name="Submissions S."/>
        </authorList>
    </citation>
    <scope>NUCLEOTIDE SEQUENCE [LARGE SCALE GENOMIC DNA]</scope>
    <source>
        <strain evidence="14">ANC 4422</strain>
    </source>
</reference>
<evidence type="ECO:0000256" key="10">
    <source>
        <dbReference type="ARBA" id="ARBA00047937"/>
    </source>
</evidence>
<evidence type="ECO:0000313" key="13">
    <source>
        <dbReference type="EMBL" id="SDB99054.1"/>
    </source>
</evidence>
<evidence type="ECO:0000256" key="4">
    <source>
        <dbReference type="ARBA" id="ARBA00022490"/>
    </source>
</evidence>
<evidence type="ECO:0000256" key="3">
    <source>
        <dbReference type="ARBA" id="ARBA00011209"/>
    </source>
</evidence>
<feature type="domain" description="DALR anticodon binding" evidence="12">
    <location>
        <begin position="581"/>
        <end position="680"/>
    </location>
</feature>
<keyword evidence="6 11" id="KW-0547">Nucleotide-binding</keyword>
<dbReference type="GO" id="GO:0005524">
    <property type="term" value="F:ATP binding"/>
    <property type="evidence" value="ECO:0007669"/>
    <property type="project" value="UniProtKB-UniRule"/>
</dbReference>
<dbReference type="OrthoDB" id="9775440at2"/>
<name>A0A1G6HXY0_9GAMM</name>
<dbReference type="InterPro" id="IPR008909">
    <property type="entry name" value="DALR_anticod-bd"/>
</dbReference>
<dbReference type="GO" id="GO:0005829">
    <property type="term" value="C:cytosol"/>
    <property type="evidence" value="ECO:0007669"/>
    <property type="project" value="TreeGrafter"/>
</dbReference>
<dbReference type="GO" id="GO:0006420">
    <property type="term" value="P:arginyl-tRNA aminoacylation"/>
    <property type="evidence" value="ECO:0007669"/>
    <property type="project" value="InterPro"/>
</dbReference>
<evidence type="ECO:0000256" key="6">
    <source>
        <dbReference type="ARBA" id="ARBA00022741"/>
    </source>
</evidence>
<dbReference type="Proteomes" id="UP000242501">
    <property type="component" value="Unassembled WGS sequence"/>
</dbReference>
<comment type="catalytic activity">
    <reaction evidence="10 11">
        <text>tRNA(Gly) + glycine + ATP = glycyl-tRNA(Gly) + AMP + diphosphate</text>
        <dbReference type="Rhea" id="RHEA:16013"/>
        <dbReference type="Rhea" id="RHEA-COMP:9664"/>
        <dbReference type="Rhea" id="RHEA-COMP:9683"/>
        <dbReference type="ChEBI" id="CHEBI:30616"/>
        <dbReference type="ChEBI" id="CHEBI:33019"/>
        <dbReference type="ChEBI" id="CHEBI:57305"/>
        <dbReference type="ChEBI" id="CHEBI:78442"/>
        <dbReference type="ChEBI" id="CHEBI:78522"/>
        <dbReference type="ChEBI" id="CHEBI:456215"/>
        <dbReference type="EC" id="6.1.1.14"/>
    </reaction>
</comment>
<dbReference type="GO" id="GO:0006426">
    <property type="term" value="P:glycyl-tRNA aminoacylation"/>
    <property type="evidence" value="ECO:0007669"/>
    <property type="project" value="UniProtKB-UniRule"/>
</dbReference>
<dbReference type="STRING" id="1219383.SAMN05421733_107106"/>
<dbReference type="SUPFAM" id="SSF109604">
    <property type="entry name" value="HD-domain/PDEase-like"/>
    <property type="match status" value="1"/>
</dbReference>
<dbReference type="RefSeq" id="WP_092748586.1">
    <property type="nucleotide sequence ID" value="NZ_FMYL01000007.1"/>
</dbReference>
<dbReference type="InterPro" id="IPR015944">
    <property type="entry name" value="Gly-tRNA-synth_bsu"/>
</dbReference>
<keyword evidence="8 11" id="KW-0648">Protein biosynthesis</keyword>
<organism evidence="13 14">
    <name type="scientific">Acinetobacter boissieri</name>
    <dbReference type="NCBI Taxonomy" id="1219383"/>
    <lineage>
        <taxon>Bacteria</taxon>
        <taxon>Pseudomonadati</taxon>
        <taxon>Pseudomonadota</taxon>
        <taxon>Gammaproteobacteria</taxon>
        <taxon>Moraxellales</taxon>
        <taxon>Moraxellaceae</taxon>
        <taxon>Acinetobacter</taxon>
    </lineage>
</organism>
<keyword evidence="7 11" id="KW-0067">ATP-binding</keyword>
<evidence type="ECO:0000256" key="1">
    <source>
        <dbReference type="ARBA" id="ARBA00004496"/>
    </source>
</evidence>
<dbReference type="PROSITE" id="PS50861">
    <property type="entry name" value="AA_TRNA_LIGASE_II_GLYAB"/>
    <property type="match status" value="1"/>
</dbReference>
<keyword evidence="4 11" id="KW-0963">Cytoplasm</keyword>
<evidence type="ECO:0000313" key="14">
    <source>
        <dbReference type="Proteomes" id="UP000242501"/>
    </source>
</evidence>
<evidence type="ECO:0000256" key="11">
    <source>
        <dbReference type="HAMAP-Rule" id="MF_00255"/>
    </source>
</evidence>
<dbReference type="InterPro" id="IPR006194">
    <property type="entry name" value="Gly-tRNA-synth_heterodimer"/>
</dbReference>
<dbReference type="EMBL" id="FMYL01000007">
    <property type="protein sequence ID" value="SDB99054.1"/>
    <property type="molecule type" value="Genomic_DNA"/>
</dbReference>
<protein>
    <recommendedName>
        <fullName evidence="11">Glycine--tRNA ligase beta subunit</fullName>
        <ecNumber evidence="11">6.1.1.14</ecNumber>
    </recommendedName>
    <alternativeName>
        <fullName evidence="11">Glycyl-tRNA synthetase beta subunit</fullName>
        <shortName evidence="11">GlyRS</shortName>
    </alternativeName>
</protein>
<evidence type="ECO:0000256" key="5">
    <source>
        <dbReference type="ARBA" id="ARBA00022598"/>
    </source>
</evidence>
<evidence type="ECO:0000256" key="9">
    <source>
        <dbReference type="ARBA" id="ARBA00023146"/>
    </source>
</evidence>
<accession>A0A1G6HXY0</accession>
<sequence>MNQHTVLFELGCEELPPKSLKKLRDALQQETEKGLNSAGLNFEKINAYAAPRRLTLKITGLDTAQADTQKRFDGPAKQAAFDTDGQPTRALEGFMRGQGITVADVSTFQAGKVEKVCYYKEVKGQSIDTLLPEILQHSLNQLPIAKRMRSAASRTEFVRPVKWVLLLKDDQVIDAVIQDHKTGNTTYGHRFHAPEAITLQHANDYLSVLEKAYVIADFEKRQHIIQNQVKDLANEVNATAIVPKDLLDEVTALVEWPVALRATFEDRYLAVPQEALITTMQDNQKYFCLVDANHKLQPYFITVSNIASKDPQQIIEGNEKVVRPRLSDAEFFFLQDQKQPLASRSEKLANMVFQAQLGTLWDKSERIAKLAVALSEITGANPADAAQAAKLAKCDLTSELVGEFPELQGIAGTYYARLEGQNYEISEALGEQYLPKFAGDVLPSTKTGTTLALADRLDTLVGIFGIGQAPTGSKDPFALRRSAIGILRLIIENKLEVSIQRLIEMALQGYADIIKNPSQTLSEATAFLEGRYRAKYEDQGVSVDVIQAVQALSPNSPLDFEQRINAVNHFRTLPEAASLAAANKRVANILAKEPATEGQVSESILVEDAEKGLYQAIQQLVPQVEPLLKTHQYTEALSALATLRTPIDHFFENVMVMANDEALKVNRLRLLNQLRQLFTAIADISVLQA</sequence>
<dbReference type="PANTHER" id="PTHR30075:SF2">
    <property type="entry name" value="GLYCINE--TRNA LIGASE, CHLOROPLASTIC_MITOCHONDRIAL 2"/>
    <property type="match status" value="1"/>
</dbReference>
<gene>
    <name evidence="11" type="primary">glyS</name>
    <name evidence="13" type="ORF">SAMN05421733_107106</name>
</gene>
<dbReference type="Pfam" id="PF02092">
    <property type="entry name" value="tRNA_synt_2f"/>
    <property type="match status" value="1"/>
</dbReference>
<comment type="similarity">
    <text evidence="2 11">Belongs to the class-II aminoacyl-tRNA synthetase family.</text>
</comment>
<dbReference type="HAMAP" id="MF_00255">
    <property type="entry name" value="Gly_tRNA_synth_beta"/>
    <property type="match status" value="1"/>
</dbReference>
<evidence type="ECO:0000256" key="8">
    <source>
        <dbReference type="ARBA" id="ARBA00022917"/>
    </source>
</evidence>
<evidence type="ECO:0000256" key="2">
    <source>
        <dbReference type="ARBA" id="ARBA00008226"/>
    </source>
</evidence>
<dbReference type="AlphaFoldDB" id="A0A1G6HXY0"/>
<keyword evidence="14" id="KW-1185">Reference proteome</keyword>
<dbReference type="PRINTS" id="PR01045">
    <property type="entry name" value="TRNASYNTHGB"/>
</dbReference>
<dbReference type="NCBIfam" id="TIGR00211">
    <property type="entry name" value="glyS"/>
    <property type="match status" value="1"/>
</dbReference>
<keyword evidence="5 11" id="KW-0436">Ligase</keyword>
<dbReference type="EC" id="6.1.1.14" evidence="11"/>
<comment type="subunit">
    <text evidence="3 11">Tetramer of two alpha and two beta subunits.</text>
</comment>
<dbReference type="GO" id="GO:0004814">
    <property type="term" value="F:arginine-tRNA ligase activity"/>
    <property type="evidence" value="ECO:0007669"/>
    <property type="project" value="InterPro"/>
</dbReference>
<comment type="subcellular location">
    <subcellularLocation>
        <location evidence="1 11">Cytoplasm</location>
    </subcellularLocation>
</comment>
<evidence type="ECO:0000256" key="7">
    <source>
        <dbReference type="ARBA" id="ARBA00022840"/>
    </source>
</evidence>
<dbReference type="GO" id="GO:0004820">
    <property type="term" value="F:glycine-tRNA ligase activity"/>
    <property type="evidence" value="ECO:0007669"/>
    <property type="project" value="UniProtKB-UniRule"/>
</dbReference>
<dbReference type="Pfam" id="PF05746">
    <property type="entry name" value="DALR_1"/>
    <property type="match status" value="1"/>
</dbReference>
<keyword evidence="9 11" id="KW-0030">Aminoacyl-tRNA synthetase</keyword>
<evidence type="ECO:0000259" key="12">
    <source>
        <dbReference type="Pfam" id="PF05746"/>
    </source>
</evidence>